<dbReference type="Proteomes" id="UP000539111">
    <property type="component" value="Unassembled WGS sequence"/>
</dbReference>
<organism evidence="4 5">
    <name type="scientific">Spelaeicoccus albus</name>
    <dbReference type="NCBI Taxonomy" id="1280376"/>
    <lineage>
        <taxon>Bacteria</taxon>
        <taxon>Bacillati</taxon>
        <taxon>Actinomycetota</taxon>
        <taxon>Actinomycetes</taxon>
        <taxon>Micrococcales</taxon>
        <taxon>Brevibacteriaceae</taxon>
        <taxon>Spelaeicoccus</taxon>
    </lineage>
</organism>
<evidence type="ECO:0000313" key="5">
    <source>
        <dbReference type="Proteomes" id="UP000539111"/>
    </source>
</evidence>
<feature type="compositionally biased region" description="Basic and acidic residues" evidence="2">
    <location>
        <begin position="1"/>
        <end position="15"/>
    </location>
</feature>
<evidence type="ECO:0000256" key="2">
    <source>
        <dbReference type="SAM" id="MobiDB-lite"/>
    </source>
</evidence>
<comment type="caution">
    <text evidence="4">The sequence shown here is derived from an EMBL/GenBank/DDBJ whole genome shotgun (WGS) entry which is preliminary data.</text>
</comment>
<dbReference type="PANTHER" id="PTHR12110">
    <property type="entry name" value="HYDROXYPYRUVATE ISOMERASE"/>
    <property type="match status" value="1"/>
</dbReference>
<keyword evidence="1" id="KW-0119">Carbohydrate metabolism</keyword>
<keyword evidence="4" id="KW-0413">Isomerase</keyword>
<evidence type="ECO:0000259" key="3">
    <source>
        <dbReference type="Pfam" id="PF01261"/>
    </source>
</evidence>
<accession>A0A7Z0D5S1</accession>
<evidence type="ECO:0000256" key="1">
    <source>
        <dbReference type="ARBA" id="ARBA00023277"/>
    </source>
</evidence>
<dbReference type="InterPro" id="IPR050312">
    <property type="entry name" value="IolE/XylAMocC-like"/>
</dbReference>
<feature type="domain" description="Xylose isomerase-like TIM barrel" evidence="3">
    <location>
        <begin position="72"/>
        <end position="305"/>
    </location>
</feature>
<dbReference type="Gene3D" id="3.20.20.150">
    <property type="entry name" value="Divalent-metal-dependent TIM barrel enzymes"/>
    <property type="match status" value="1"/>
</dbReference>
<gene>
    <name evidence="4" type="ORF">BJY26_003706</name>
</gene>
<dbReference type="GO" id="GO:0016853">
    <property type="term" value="F:isomerase activity"/>
    <property type="evidence" value="ECO:0007669"/>
    <property type="project" value="UniProtKB-KW"/>
</dbReference>
<keyword evidence="5" id="KW-1185">Reference proteome</keyword>
<dbReference type="InterPro" id="IPR036237">
    <property type="entry name" value="Xyl_isomerase-like_sf"/>
</dbReference>
<dbReference type="AlphaFoldDB" id="A0A7Z0D5S1"/>
<proteinExistence type="predicted"/>
<dbReference type="EMBL" id="JACBZP010000001">
    <property type="protein sequence ID" value="NYI69400.1"/>
    <property type="molecule type" value="Genomic_DNA"/>
</dbReference>
<dbReference type="PANTHER" id="PTHR12110:SF47">
    <property type="match status" value="1"/>
</dbReference>
<dbReference type="InterPro" id="IPR013022">
    <property type="entry name" value="Xyl_isomerase-like_TIM-brl"/>
</dbReference>
<dbReference type="Pfam" id="PF01261">
    <property type="entry name" value="AP_endonuc_2"/>
    <property type="match status" value="1"/>
</dbReference>
<evidence type="ECO:0000313" key="4">
    <source>
        <dbReference type="EMBL" id="NYI69400.1"/>
    </source>
</evidence>
<protein>
    <submittedName>
        <fullName evidence="4">Sugar phosphate isomerase/epimerase</fullName>
    </submittedName>
</protein>
<dbReference type="SUPFAM" id="SSF51658">
    <property type="entry name" value="Xylose isomerase-like"/>
    <property type="match status" value="1"/>
</dbReference>
<sequence>MSRDPLSRGTDDTRRSGKLKLTTRNRAKVNGTRYRERDETRRVPDISRPARRIPVGLASSSVYPLSVPECFTVASHLGYDGVEIMVSMNAISQNAAAINELSHHYGLPVLSIHAPTLLVMQRVWGKDAWTKVARSAELAAEVGADTVVVHPPFRWQSDYAENFVSGVRSIAADTGVHIAVENMFPWRTGLREVMVYLPGWDPVGQDYDDVTLDFSHAATAGSDVLHMIESLGSRLRHIHLADGSGSLKDEHLAPGYGAQPVGHALELLAERGWHGSVVVEVNTRKTKSLVERDELLAHSLKFAREHMGHERAGERTQDNGSR</sequence>
<feature type="region of interest" description="Disordered" evidence="2">
    <location>
        <begin position="1"/>
        <end position="27"/>
    </location>
</feature>
<feature type="compositionally biased region" description="Basic residues" evidence="2">
    <location>
        <begin position="16"/>
        <end position="27"/>
    </location>
</feature>
<name>A0A7Z0D5S1_9MICO</name>
<reference evidence="4 5" key="1">
    <citation type="submission" date="2020-07" db="EMBL/GenBank/DDBJ databases">
        <title>Sequencing the genomes of 1000 actinobacteria strains.</title>
        <authorList>
            <person name="Klenk H.-P."/>
        </authorList>
    </citation>
    <scope>NUCLEOTIDE SEQUENCE [LARGE SCALE GENOMIC DNA]</scope>
    <source>
        <strain evidence="4 5">DSM 26341</strain>
    </source>
</reference>